<gene>
    <name evidence="3" type="ordered locus">Celly_0163</name>
</gene>
<dbReference type="eggNOG" id="ENOG5031408">
    <property type="taxonomic scope" value="Bacteria"/>
</dbReference>
<keyword evidence="4" id="KW-1185">Reference proteome</keyword>
<keyword evidence="1" id="KW-0732">Signal</keyword>
<dbReference type="Pfam" id="PF06889">
    <property type="entry name" value="DUF1266"/>
    <property type="match status" value="1"/>
</dbReference>
<protein>
    <recommendedName>
        <fullName evidence="2">DUF1266 domain-containing protein</fullName>
    </recommendedName>
</protein>
<dbReference type="Proteomes" id="UP000007487">
    <property type="component" value="Chromosome"/>
</dbReference>
<dbReference type="RefSeq" id="WP_013619746.1">
    <property type="nucleotide sequence ID" value="NC_015167.1"/>
</dbReference>
<feature type="domain" description="DUF1266" evidence="2">
    <location>
        <begin position="115"/>
        <end position="205"/>
    </location>
</feature>
<feature type="signal peptide" evidence="1">
    <location>
        <begin position="1"/>
        <end position="24"/>
    </location>
</feature>
<dbReference type="AlphaFoldDB" id="F0RGH3"/>
<sequence length="209" mass="23731">MKIMKSLKLLSLCFIAVLSTVSCSDSKNLKDDTLSSFMLGGIYFINGYGGLSDVETMMTNAGYTSNSELVSAYSEIFVFPFDKSDSSGAIRILESAWDINSKESLLKTTEELKTREYKYKSWDYARIANNVSMGYAADYLTKEECLSILANTLTLAKEKYKDWDTYYSDFEKGRNAWNPDDLEKENFQKLAKTITKGEKSIYNILPLHN</sequence>
<evidence type="ECO:0000256" key="1">
    <source>
        <dbReference type="SAM" id="SignalP"/>
    </source>
</evidence>
<proteinExistence type="predicted"/>
<dbReference type="STRING" id="867900.Celly_0163"/>
<evidence type="ECO:0000313" key="3">
    <source>
        <dbReference type="EMBL" id="ADY27998.1"/>
    </source>
</evidence>
<accession>F0RGH3</accession>
<evidence type="ECO:0000313" key="4">
    <source>
        <dbReference type="Proteomes" id="UP000007487"/>
    </source>
</evidence>
<name>F0RGH3_CELLC</name>
<dbReference type="InterPro" id="IPR009677">
    <property type="entry name" value="DUF1266"/>
</dbReference>
<evidence type="ECO:0000259" key="2">
    <source>
        <dbReference type="Pfam" id="PF06889"/>
    </source>
</evidence>
<dbReference type="EMBL" id="CP002534">
    <property type="protein sequence ID" value="ADY27998.1"/>
    <property type="molecule type" value="Genomic_DNA"/>
</dbReference>
<dbReference type="KEGG" id="cly:Celly_0163"/>
<dbReference type="PROSITE" id="PS51257">
    <property type="entry name" value="PROKAR_LIPOPROTEIN"/>
    <property type="match status" value="1"/>
</dbReference>
<feature type="chain" id="PRO_5003257623" description="DUF1266 domain-containing protein" evidence="1">
    <location>
        <begin position="25"/>
        <end position="209"/>
    </location>
</feature>
<reference evidence="3 4" key="1">
    <citation type="journal article" date="2011" name="Stand. Genomic Sci.">
        <title>Complete genome sequence of Cellulophaga lytica type strain (LIM- 21).</title>
        <authorList>
            <person name="Pati A."/>
            <person name="Abt B."/>
            <person name="Teshima H."/>
            <person name="Nolan M."/>
            <person name="Lapidus A."/>
            <person name="Lucas S."/>
            <person name="Hammon N."/>
            <person name="Deshpande S."/>
            <person name="Cheng J.F."/>
            <person name="Tapia R."/>
            <person name="Han C."/>
            <person name="Goodwin L."/>
            <person name="Pitluck S."/>
            <person name="Liolios K."/>
            <person name="Pagani I."/>
            <person name="Mavromatis K."/>
            <person name="Ovchinikova G."/>
            <person name="Chen A."/>
            <person name="Palaniappan K."/>
            <person name="Land M."/>
            <person name="Hauser L."/>
            <person name="Jeffries C.D."/>
            <person name="Detter J.C."/>
            <person name="Brambilla E.M."/>
            <person name="Kannan K.P."/>
            <person name="Rohde M."/>
            <person name="Spring S."/>
            <person name="Goker M."/>
            <person name="Woyke T."/>
            <person name="Bristow J."/>
            <person name="Eisen J.A."/>
            <person name="Markowitz V."/>
            <person name="Hugenholtz P."/>
            <person name="Kyrpides N.C."/>
            <person name="Klenk H.P."/>
            <person name="Ivanova N."/>
        </authorList>
    </citation>
    <scope>NUCLEOTIDE SEQUENCE [LARGE SCALE GENOMIC DNA]</scope>
    <source>
        <strain evidence="4">ATCC 23178 / DSM 7489 / JCM 8516 / NBRC 14961 / NCIMB 1423 / VKM B-1433 / Cy l20</strain>
    </source>
</reference>
<dbReference type="OrthoDB" id="1014676at2"/>
<dbReference type="HOGENOM" id="CLU_1342248_0_0_10"/>
<organism evidence="3 4">
    <name type="scientific">Cellulophaga lytica (strain ATCC 23178 / DSM 7489 / JCM 8516 / NBRC 14961 / NCIMB 1423 / VKM B-1433 / Cy l20)</name>
    <dbReference type="NCBI Taxonomy" id="867900"/>
    <lineage>
        <taxon>Bacteria</taxon>
        <taxon>Pseudomonadati</taxon>
        <taxon>Bacteroidota</taxon>
        <taxon>Flavobacteriia</taxon>
        <taxon>Flavobacteriales</taxon>
        <taxon>Flavobacteriaceae</taxon>
        <taxon>Cellulophaga</taxon>
    </lineage>
</organism>